<dbReference type="PANTHER" id="PTHR13348:SF0">
    <property type="entry name" value="RIBONUCLEASE P PROTEIN SUBUNIT P29"/>
    <property type="match status" value="1"/>
</dbReference>
<dbReference type="CTD" id="10775"/>
<comment type="similarity">
    <text evidence="3">Belongs to the eukaryotic/archaeal RNase P protein component 1 family.</text>
</comment>
<dbReference type="InterPro" id="IPR036980">
    <property type="entry name" value="RNase_P/MRP_Rpp29_sf"/>
</dbReference>
<evidence type="ECO:0000256" key="2">
    <source>
        <dbReference type="ARBA" id="ARBA00004123"/>
    </source>
</evidence>
<dbReference type="SMART" id="SM00538">
    <property type="entry name" value="POP4"/>
    <property type="match status" value="1"/>
</dbReference>
<evidence type="ECO:0000256" key="1">
    <source>
        <dbReference type="ARBA" id="ARBA00002435"/>
    </source>
</evidence>
<keyword evidence="8" id="KW-1185">Reference proteome</keyword>
<dbReference type="Pfam" id="PF01868">
    <property type="entry name" value="RNase_P-MRP_p29"/>
    <property type="match status" value="1"/>
</dbReference>
<dbReference type="InterPro" id="IPR023534">
    <property type="entry name" value="Rof/RNase_P-like"/>
</dbReference>
<organism evidence="7 8">
    <name type="scientific">Varroa destructor</name>
    <name type="common">Honeybee mite</name>
    <dbReference type="NCBI Taxonomy" id="109461"/>
    <lineage>
        <taxon>Eukaryota</taxon>
        <taxon>Metazoa</taxon>
        <taxon>Ecdysozoa</taxon>
        <taxon>Arthropoda</taxon>
        <taxon>Chelicerata</taxon>
        <taxon>Arachnida</taxon>
        <taxon>Acari</taxon>
        <taxon>Parasitiformes</taxon>
        <taxon>Mesostigmata</taxon>
        <taxon>Gamasina</taxon>
        <taxon>Dermanyssoidea</taxon>
        <taxon>Varroidae</taxon>
        <taxon>Varroa</taxon>
    </lineage>
</organism>
<evidence type="ECO:0000313" key="8">
    <source>
        <dbReference type="Proteomes" id="UP000594260"/>
    </source>
</evidence>
<dbReference type="InterPro" id="IPR016848">
    <property type="entry name" value="RNase_P/MRP_Rpp29-subunit"/>
</dbReference>
<dbReference type="InParanoid" id="A0A7M7KNT4"/>
<keyword evidence="6" id="KW-0472">Membrane</keyword>
<evidence type="ECO:0000313" key="7">
    <source>
        <dbReference type="EnsemblMetazoa" id="XP_022669726"/>
    </source>
</evidence>
<accession>A0A7M7KNT4</accession>
<comment type="function">
    <text evidence="1">Component of ribonuclease P, a ribonucleoprotein complex that generates mature tRNA molecules by cleaving their 5'-ends.</text>
</comment>
<proteinExistence type="inferred from homology"/>
<dbReference type="GO" id="GO:0005634">
    <property type="term" value="C:nucleus"/>
    <property type="evidence" value="ECO:0007669"/>
    <property type="project" value="UniProtKB-SubCell"/>
</dbReference>
<comment type="subunit">
    <text evidence="5">Component of nuclear RNase P and RNase MRP ribonucleoproteins. RNase P consists of a catalytic RNA moiety and 10 different protein chains; POP1, POP4, POP5, POP7, RPP14, RPP21, RPP25, RPP30, RPP38 and RPP40. Within the RNase P complex, POP1, POP7 and RPP25 form the 'finger' subcomplex, POP5, RPP14, RPP40 and homodimeric RPP30 form the 'palm' subcomplex, and RPP21, POP4 and RPP38 form the 'wrist' subcomplex. All subunits of the RNase P complex interact with the catalytic RNA. Several subunits of RNase P are also part of the RNase MRP complex. RNase MRP consists of a catalytic RNA moiety and about 8 protein subunits; POP1, POP7, RPP25, RPP30, RPP38, RPP40 and possibly also POP4 and POP5.</text>
</comment>
<sequence>MIVLLPQIDLAFFTAFYTWIGVILIGELYQVHLLVVSFFSFAASSSSTSQHAEQYYKTAHEVGLNPGDAGGPQAHFFERFLKANSDVKDETIQTVRQGYLFTSRLRASQKKKTGKSKRHVHNLLTARDRKTLGIFEIETGDVTYDTFLKVHDLWKGYFREAVGTERTQSAVEALQRSLMKADYTGCHFVVAASKCASLVGTTGLVVQETKNCFRIITKTDRILCIPKKGSLFAFTLDDKLFKIYGSHFRKHGFERGKTKFKVTENIDL</sequence>
<dbReference type="GeneID" id="111253861"/>
<dbReference type="AlphaFoldDB" id="A0A7M7KNT4"/>
<dbReference type="EnsemblMetazoa" id="XM_022813991">
    <property type="protein sequence ID" value="XP_022669726"/>
    <property type="gene ID" value="LOC111253861"/>
</dbReference>
<evidence type="ECO:0000256" key="6">
    <source>
        <dbReference type="SAM" id="Phobius"/>
    </source>
</evidence>
<evidence type="ECO:0000256" key="5">
    <source>
        <dbReference type="ARBA" id="ARBA00046486"/>
    </source>
</evidence>
<keyword evidence="6" id="KW-1133">Transmembrane helix</keyword>
<evidence type="ECO:0000256" key="4">
    <source>
        <dbReference type="ARBA" id="ARBA00016225"/>
    </source>
</evidence>
<dbReference type="FunCoup" id="A0A7M7KNT4">
    <property type="interactions" value="791"/>
</dbReference>
<name>A0A7M7KNT4_VARDE</name>
<keyword evidence="6" id="KW-0812">Transmembrane</keyword>
<dbReference type="Proteomes" id="UP000594260">
    <property type="component" value="Unplaced"/>
</dbReference>
<dbReference type="GO" id="GO:0006364">
    <property type="term" value="P:rRNA processing"/>
    <property type="evidence" value="ECO:0007669"/>
    <property type="project" value="TreeGrafter"/>
</dbReference>
<reference evidence="7" key="1">
    <citation type="submission" date="2021-01" db="UniProtKB">
        <authorList>
            <consortium name="EnsemblMetazoa"/>
        </authorList>
    </citation>
    <scope>IDENTIFICATION</scope>
</reference>
<evidence type="ECO:0000256" key="3">
    <source>
        <dbReference type="ARBA" id="ARBA00006181"/>
    </source>
</evidence>
<dbReference type="GO" id="GO:0030677">
    <property type="term" value="C:ribonuclease P complex"/>
    <property type="evidence" value="ECO:0007669"/>
    <property type="project" value="InterPro"/>
</dbReference>
<protein>
    <recommendedName>
        <fullName evidence="4">Ribonuclease P protein subunit p29</fullName>
    </recommendedName>
</protein>
<dbReference type="KEGG" id="vde:111253861"/>
<dbReference type="SUPFAM" id="SSF101744">
    <property type="entry name" value="Rof/RNase P subunit-like"/>
    <property type="match status" value="1"/>
</dbReference>
<dbReference type="RefSeq" id="XP_022669726.1">
    <property type="nucleotide sequence ID" value="XM_022813991.1"/>
</dbReference>
<dbReference type="GO" id="GO:0001682">
    <property type="term" value="P:tRNA 5'-leader removal"/>
    <property type="evidence" value="ECO:0007669"/>
    <property type="project" value="InterPro"/>
</dbReference>
<dbReference type="GO" id="GO:0000172">
    <property type="term" value="C:ribonuclease MRP complex"/>
    <property type="evidence" value="ECO:0007669"/>
    <property type="project" value="InterPro"/>
</dbReference>
<dbReference type="GO" id="GO:0033204">
    <property type="term" value="F:ribonuclease P RNA binding"/>
    <property type="evidence" value="ECO:0007669"/>
    <property type="project" value="InterPro"/>
</dbReference>
<feature type="transmembrane region" description="Helical" evidence="6">
    <location>
        <begin position="16"/>
        <end position="41"/>
    </location>
</feature>
<dbReference type="PANTHER" id="PTHR13348">
    <property type="entry name" value="RIBONUCLEASE P SUBUNIT P29"/>
    <property type="match status" value="1"/>
</dbReference>
<dbReference type="Gene3D" id="2.30.30.210">
    <property type="entry name" value="Ribonuclease P/MRP, subunit p29"/>
    <property type="match status" value="1"/>
</dbReference>
<comment type="subcellular location">
    <subcellularLocation>
        <location evidence="2">Nucleus</location>
    </subcellularLocation>
</comment>
<dbReference type="InterPro" id="IPR002730">
    <property type="entry name" value="Rpp29/RNP1"/>
</dbReference>